<sequence>MSIRFAAPKSAIRNRMAVSRARLYRRRPANDNASPANVTGDAALAAALRHFAAHGMAAAQRAMEQAELARIEDDPHSFAWWLAICRQLDRQMARRISQSAP</sequence>
<evidence type="ECO:0000313" key="2">
    <source>
        <dbReference type="Proteomes" id="UP001595378"/>
    </source>
</evidence>
<organism evidence="1 2">
    <name type="scientific">Alteraurantiacibacter lauratis</name>
    <dbReference type="NCBI Taxonomy" id="2054627"/>
    <lineage>
        <taxon>Bacteria</taxon>
        <taxon>Pseudomonadati</taxon>
        <taxon>Pseudomonadota</taxon>
        <taxon>Alphaproteobacteria</taxon>
        <taxon>Sphingomonadales</taxon>
        <taxon>Erythrobacteraceae</taxon>
        <taxon>Alteraurantiacibacter</taxon>
    </lineage>
</organism>
<dbReference type="Proteomes" id="UP001595378">
    <property type="component" value="Unassembled WGS sequence"/>
</dbReference>
<dbReference type="EMBL" id="JBHRSU010000020">
    <property type="protein sequence ID" value="MFC3100606.1"/>
    <property type="molecule type" value="Genomic_DNA"/>
</dbReference>
<reference evidence="2" key="1">
    <citation type="journal article" date="2019" name="Int. J. Syst. Evol. Microbiol.">
        <title>The Global Catalogue of Microorganisms (GCM) 10K type strain sequencing project: providing services to taxonomists for standard genome sequencing and annotation.</title>
        <authorList>
            <consortium name="The Broad Institute Genomics Platform"/>
            <consortium name="The Broad Institute Genome Sequencing Center for Infectious Disease"/>
            <person name="Wu L."/>
            <person name="Ma J."/>
        </authorList>
    </citation>
    <scope>NUCLEOTIDE SEQUENCE [LARGE SCALE GENOMIC DNA]</scope>
    <source>
        <strain evidence="2">KCTC 52606</strain>
    </source>
</reference>
<keyword evidence="2" id="KW-1185">Reference proteome</keyword>
<proteinExistence type="predicted"/>
<gene>
    <name evidence="1" type="ORF">ACFODK_06885</name>
</gene>
<comment type="caution">
    <text evidence="1">The sequence shown here is derived from an EMBL/GenBank/DDBJ whole genome shotgun (WGS) entry which is preliminary data.</text>
</comment>
<name>A0ABV7EGA7_9SPHN</name>
<accession>A0ABV7EGA7</accession>
<protein>
    <submittedName>
        <fullName evidence="1">Uncharacterized protein</fullName>
    </submittedName>
</protein>
<evidence type="ECO:0000313" key="1">
    <source>
        <dbReference type="EMBL" id="MFC3100606.1"/>
    </source>
</evidence>
<dbReference type="RefSeq" id="WP_336920641.1">
    <property type="nucleotide sequence ID" value="NZ_JBANRN010000024.1"/>
</dbReference>